<protein>
    <submittedName>
        <fullName evidence="1">Uncharacterized protein</fullName>
    </submittedName>
</protein>
<keyword evidence="2" id="KW-1185">Reference proteome</keyword>
<organism evidence="1 2">
    <name type="scientific">Xenorhabdus littoralis</name>
    <dbReference type="NCBI Taxonomy" id="2582835"/>
    <lineage>
        <taxon>Bacteria</taxon>
        <taxon>Pseudomonadati</taxon>
        <taxon>Pseudomonadota</taxon>
        <taxon>Gammaproteobacteria</taxon>
        <taxon>Enterobacterales</taxon>
        <taxon>Morganellaceae</taxon>
        <taxon>Xenorhabdus</taxon>
    </lineage>
</organism>
<name>A0ABU4SRE9_9GAMM</name>
<comment type="caution">
    <text evidence="1">The sequence shown here is derived from an EMBL/GenBank/DDBJ whole genome shotgun (WGS) entry which is preliminary data.</text>
</comment>
<gene>
    <name evidence="1" type="ORF">FE394_18915</name>
</gene>
<evidence type="ECO:0000313" key="2">
    <source>
        <dbReference type="Proteomes" id="UP001271640"/>
    </source>
</evidence>
<reference evidence="2" key="1">
    <citation type="journal article" date="2024" name="Toxins">
        <title>Genome Sequence Analysis of Native Xenorhabdus Strains Isolated from Entomopathogenic Nematodes in Argentina.</title>
        <authorList>
            <person name="Palma L."/>
            <person name="Frizzo L."/>
            <person name="Kaiser S."/>
            <person name="Berry C."/>
            <person name="Caballero P."/>
            <person name="Bode H.B."/>
            <person name="Del Valle E.E."/>
        </authorList>
    </citation>
    <scope>NUCLEOTIDE SEQUENCE [LARGE SCALE GENOMIC DNA]</scope>
    <source>
        <strain evidence="2">Reich</strain>
    </source>
</reference>
<proteinExistence type="predicted"/>
<evidence type="ECO:0000313" key="1">
    <source>
        <dbReference type="EMBL" id="MDX8001192.1"/>
    </source>
</evidence>
<dbReference type="EMBL" id="VCDP01000171">
    <property type="protein sequence ID" value="MDX8001192.1"/>
    <property type="molecule type" value="Genomic_DNA"/>
</dbReference>
<dbReference type="Proteomes" id="UP001271640">
    <property type="component" value="Unassembled WGS sequence"/>
</dbReference>
<accession>A0ABU4SRE9</accession>
<sequence length="94" mass="10294">MSGGSKGLRTLYDGTLEKGKSASFGENIIGRVIFVTLENVGGRQFGFFPIGNMDYQWGGGWDGFILINLSGDGRTIRVVDEGNYCRLKKLEVLV</sequence>